<feature type="region of interest" description="Disordered" evidence="1">
    <location>
        <begin position="285"/>
        <end position="333"/>
    </location>
</feature>
<evidence type="ECO:0000313" key="4">
    <source>
        <dbReference type="Proteomes" id="UP000648187"/>
    </source>
</evidence>
<keyword evidence="2" id="KW-0812">Transmembrane</keyword>
<proteinExistence type="predicted"/>
<comment type="caution">
    <text evidence="3">The sequence shown here is derived from an EMBL/GenBank/DDBJ whole genome shotgun (WGS) entry which is preliminary data.</text>
</comment>
<feature type="region of interest" description="Disordered" evidence="1">
    <location>
        <begin position="571"/>
        <end position="602"/>
    </location>
</feature>
<feature type="compositionally biased region" description="Polar residues" evidence="1">
    <location>
        <begin position="286"/>
        <end position="297"/>
    </location>
</feature>
<sequence length="1427" mass="164372">MCIYFIELSPDGWRRPSAGCGDGRATRSCGNGSYIAHASFCLLRCCLYLLSCRRCKRRTRLARSHALPCVQNDANHDDSNQGVDGDIMVNVMECHLIFQLLIGFHFFECFLNRLYVFLLFDDIVCLVQWSDERYYSDHACVGLLWNRYEVVKLIVFPAYKRNSYFENQELSGTRSIQYSSFNMEGAIETQYQIMQAMNNVLTNFKKDGPSRKTPTNIKKKIDLLDKYWAEFQNNHEKISERENLTHPYFAQDSYEQTKEFYNSTRDYLVKYLNLDQKPVSPMLKSSAWTYDPTPSTSHKAESEPIQEQGDDGKGTTPLTIQVPEVPEPETNSKVSEMLRKQRSNIKAFQRNASNNNLDVLKDKWQFEDALQVLELRWKAVDTLYWELDSLPNNTDIQYEMSYNTCEIIYNEMKTKINSKMWSSLDDPRELPKIQDFLNFLEGKFVSWESSRRKPESSRTSYQPESVHSNKKFHNSYKAFSTHHQNVNNYFKSNAHVNDNEGSTKCPHCNQEHKLFSCKTFLELQPEAKRKAVAKYNLCINCLQAHRNECMSRKRCRVCRSDHNTLLHDAYSKGNGQTSNHRPAHQNSVTDSKSKITNSSSNHVSQEDLSETLLTTVLIKVKAYDGTLIVLRALLDQGSQTSLITERAAQLLKLPRSRCKGVIFGVGATENNCKGSITITCSAIHNDYTFDTNVFIMRNLVNKLPNKSFKKPESWTFLENISLADPEFYVSRPVDILLGAEIYSNIIQEGIIRQDNSLPVAQQTRLGWILCGNVQTFHCNVVINNTDDIQKFWLIEDIAENSTMSQDDLDAVQYYKETTTRNKDGRYIVKIPFQTNFQERLGESKSMASAQFRSLEKKFSKQPQLAETYTNFIQEYKELKHMIECTSNTTPNCYLPHHGFIRDEWKLIVYYDMNPYWEGSTTFNKYLEQINNVCKRGSNNAICDIILLQLNHSYDELQYYDAMLLKSAINRQHKVIHQHLNNLTKATNTLSKNLQEQEVLNELALSTIIATNMLSKLKSIQDILIDSITDIHHGMLNAHVLSPGQLRDQLSIISGQLSRELSLPIENAQTELSKVFPLLRVKARMTKQYLIFEIRIPLVNRERYDLYQLIPIPGQQDNITITVIPVSDYIAIDLRKDTYLTMTKQDIQQCIQNGEYNRLCQSRKPVFQFKSEDSLCVKNKYTDRCLTDVAACRNNWIELNKINTYLFHCCGQCTIRIICERQITATQITKAGVIALNSDCVIKGQDFTVFSHKMQYSEMNTAAESLPEVIAPINEIINVSVPQVNLTYIDEQDSLQHIKEQIDQMKSEKALLPDMSTHDIHQYAIIYILLLGAVISALAFTFRWYCRRGKGSTNLQSDFERPQPVPIAAMHQQDNASCTPATRPRREPPLPHNQESVELSNFSKILSSMKRHKNTPPIFTKSKASDSD</sequence>
<evidence type="ECO:0000313" key="3">
    <source>
        <dbReference type="EMBL" id="KAF9405282.1"/>
    </source>
</evidence>
<protein>
    <recommendedName>
        <fullName evidence="5">Peptidase A2 domain-containing protein</fullName>
    </recommendedName>
</protein>
<reference evidence="3" key="1">
    <citation type="submission" date="2020-08" db="EMBL/GenBank/DDBJ databases">
        <title>Spodoptera exigua strain:BAW_Kor-Di-RS1 Genome sequencing and assembly.</title>
        <authorList>
            <person name="Kim J."/>
            <person name="Nam H.Y."/>
            <person name="Kwon M."/>
            <person name="Choi J.H."/>
            <person name="Cho S.R."/>
            <person name="Kim G.-H."/>
        </authorList>
    </citation>
    <scope>NUCLEOTIDE SEQUENCE</scope>
    <source>
        <strain evidence="3">BAW_Kor-Di-RS1</strain>
        <tissue evidence="3">Whole-body</tissue>
    </source>
</reference>
<dbReference type="EMBL" id="JACKWZ010000767">
    <property type="protein sequence ID" value="KAF9405282.1"/>
    <property type="molecule type" value="Genomic_DNA"/>
</dbReference>
<keyword evidence="4" id="KW-1185">Reference proteome</keyword>
<feature type="region of interest" description="Disordered" evidence="1">
    <location>
        <begin position="1407"/>
        <end position="1427"/>
    </location>
</feature>
<evidence type="ECO:0008006" key="5">
    <source>
        <dbReference type="Google" id="ProtNLM"/>
    </source>
</evidence>
<keyword evidence="2" id="KW-1133">Transmembrane helix</keyword>
<evidence type="ECO:0000256" key="1">
    <source>
        <dbReference type="SAM" id="MobiDB-lite"/>
    </source>
</evidence>
<accession>A0A835G443</accession>
<gene>
    <name evidence="3" type="ORF">HW555_013924</name>
</gene>
<dbReference type="Pfam" id="PF12259">
    <property type="entry name" value="Baculo_F"/>
    <property type="match status" value="1"/>
</dbReference>
<organism evidence="3 4">
    <name type="scientific">Spodoptera exigua</name>
    <name type="common">Beet armyworm</name>
    <name type="synonym">Noctua fulgens</name>
    <dbReference type="NCBI Taxonomy" id="7107"/>
    <lineage>
        <taxon>Eukaryota</taxon>
        <taxon>Metazoa</taxon>
        <taxon>Ecdysozoa</taxon>
        <taxon>Arthropoda</taxon>
        <taxon>Hexapoda</taxon>
        <taxon>Insecta</taxon>
        <taxon>Pterygota</taxon>
        <taxon>Neoptera</taxon>
        <taxon>Endopterygota</taxon>
        <taxon>Lepidoptera</taxon>
        <taxon>Glossata</taxon>
        <taxon>Ditrysia</taxon>
        <taxon>Noctuoidea</taxon>
        <taxon>Noctuidae</taxon>
        <taxon>Amphipyrinae</taxon>
        <taxon>Spodoptera</taxon>
    </lineage>
</organism>
<keyword evidence="2" id="KW-0472">Membrane</keyword>
<feature type="compositionally biased region" description="Polar residues" evidence="1">
    <location>
        <begin position="573"/>
        <end position="602"/>
    </location>
</feature>
<dbReference type="InterPro" id="IPR022048">
    <property type="entry name" value="Envelope_fusion-like"/>
</dbReference>
<dbReference type="PANTHER" id="PTHR47331:SF5">
    <property type="entry name" value="RIBONUCLEASE H"/>
    <property type="match status" value="1"/>
</dbReference>
<evidence type="ECO:0000256" key="2">
    <source>
        <dbReference type="SAM" id="Phobius"/>
    </source>
</evidence>
<dbReference type="PANTHER" id="PTHR47331">
    <property type="entry name" value="PHD-TYPE DOMAIN-CONTAINING PROTEIN"/>
    <property type="match status" value="1"/>
</dbReference>
<feature type="region of interest" description="Disordered" evidence="1">
    <location>
        <begin position="1369"/>
        <end position="1395"/>
    </location>
</feature>
<dbReference type="Proteomes" id="UP000648187">
    <property type="component" value="Unassembled WGS sequence"/>
</dbReference>
<name>A0A835G443_SPOEX</name>
<feature type="transmembrane region" description="Helical" evidence="2">
    <location>
        <begin position="1323"/>
        <end position="1345"/>
    </location>
</feature>